<feature type="chain" id="PRO_5047219717" evidence="3">
    <location>
        <begin position="27"/>
        <end position="205"/>
    </location>
</feature>
<evidence type="ECO:0000256" key="3">
    <source>
        <dbReference type="SAM" id="SignalP"/>
    </source>
</evidence>
<protein>
    <submittedName>
        <fullName evidence="5">Lytic transglycosylase domain-containing protein</fullName>
        <ecNumber evidence="5">4.2.2.n1</ecNumber>
    </submittedName>
</protein>
<evidence type="ECO:0000256" key="1">
    <source>
        <dbReference type="ARBA" id="ARBA00007734"/>
    </source>
</evidence>
<dbReference type="CDD" id="cd00254">
    <property type="entry name" value="LT-like"/>
    <property type="match status" value="1"/>
</dbReference>
<dbReference type="EC" id="4.2.2.n1" evidence="5"/>
<dbReference type="RefSeq" id="WP_010406694.1">
    <property type="nucleotide sequence ID" value="NZ_JAWXXV010000001.1"/>
</dbReference>
<dbReference type="Pfam" id="PF01464">
    <property type="entry name" value="SLT"/>
    <property type="match status" value="1"/>
</dbReference>
<evidence type="ECO:0000256" key="2">
    <source>
        <dbReference type="ARBA" id="ARBA00009387"/>
    </source>
</evidence>
<dbReference type="Gene3D" id="1.10.530.10">
    <property type="match status" value="1"/>
</dbReference>
<sequence>MMARIGVWSIRAAATTVLGLAVPVAAQVIEVGSDGQTNVYTGPTQFTAEGSRAIVPPAPVRERRVSTNPTAQAAARAGLATGVSPALIEAVAWQESRFRAGVVSRAGAIGEMQLMPATARALGVDPYDSEQNYQGGALYLARLMRRYRGDLVLSLAAYNAGPGAVDRWRGVPPYRETRAYVGAVLGRLGSTVEGVAPKFKQRNDR</sequence>
<comment type="caution">
    <text evidence="5">The sequence shown here is derived from an EMBL/GenBank/DDBJ whole genome shotgun (WGS) entry which is preliminary data.</text>
</comment>
<keyword evidence="3" id="KW-0732">Signal</keyword>
<dbReference type="GO" id="GO:0016829">
    <property type="term" value="F:lyase activity"/>
    <property type="evidence" value="ECO:0007669"/>
    <property type="project" value="UniProtKB-KW"/>
</dbReference>
<dbReference type="PANTHER" id="PTHR37423">
    <property type="entry name" value="SOLUBLE LYTIC MUREIN TRANSGLYCOSYLASE-RELATED"/>
    <property type="match status" value="1"/>
</dbReference>
<dbReference type="InterPro" id="IPR023346">
    <property type="entry name" value="Lysozyme-like_dom_sf"/>
</dbReference>
<name>A0ABU4PSG7_9SPHN</name>
<keyword evidence="6" id="KW-1185">Reference proteome</keyword>
<organism evidence="5 6">
    <name type="scientific">Sphingomonas echinoides</name>
    <dbReference type="NCBI Taxonomy" id="59803"/>
    <lineage>
        <taxon>Bacteria</taxon>
        <taxon>Pseudomonadati</taxon>
        <taxon>Pseudomonadota</taxon>
        <taxon>Alphaproteobacteria</taxon>
        <taxon>Sphingomonadales</taxon>
        <taxon>Sphingomonadaceae</taxon>
        <taxon>Sphingomonas</taxon>
    </lineage>
</organism>
<dbReference type="Proteomes" id="UP001279660">
    <property type="component" value="Unassembled WGS sequence"/>
</dbReference>
<comment type="similarity">
    <text evidence="2">Belongs to the virb1 family.</text>
</comment>
<evidence type="ECO:0000259" key="4">
    <source>
        <dbReference type="Pfam" id="PF01464"/>
    </source>
</evidence>
<dbReference type="EMBL" id="JAWXXV010000001">
    <property type="protein sequence ID" value="MDX5986142.1"/>
    <property type="molecule type" value="Genomic_DNA"/>
</dbReference>
<evidence type="ECO:0000313" key="6">
    <source>
        <dbReference type="Proteomes" id="UP001279660"/>
    </source>
</evidence>
<reference evidence="5 6" key="1">
    <citation type="submission" date="2023-11" db="EMBL/GenBank/DDBJ databases">
        <title>MicrobeMod: A computational toolkit for identifying prokaryotic methylation and restriction-modification with nanopore sequencing.</title>
        <authorList>
            <person name="Crits-Christoph A."/>
            <person name="Kang S.C."/>
            <person name="Lee H."/>
            <person name="Ostrov N."/>
        </authorList>
    </citation>
    <scope>NUCLEOTIDE SEQUENCE [LARGE SCALE GENOMIC DNA]</scope>
    <source>
        <strain evidence="5 6">ATCC 14820</strain>
    </source>
</reference>
<accession>A0ABU4PSG7</accession>
<comment type="similarity">
    <text evidence="1">Belongs to the transglycosylase Slt family.</text>
</comment>
<keyword evidence="5" id="KW-0456">Lyase</keyword>
<dbReference type="SUPFAM" id="SSF53955">
    <property type="entry name" value="Lysozyme-like"/>
    <property type="match status" value="1"/>
</dbReference>
<dbReference type="InterPro" id="IPR008258">
    <property type="entry name" value="Transglycosylase_SLT_dom_1"/>
</dbReference>
<evidence type="ECO:0000313" key="5">
    <source>
        <dbReference type="EMBL" id="MDX5986142.1"/>
    </source>
</evidence>
<feature type="signal peptide" evidence="3">
    <location>
        <begin position="1"/>
        <end position="26"/>
    </location>
</feature>
<feature type="domain" description="Transglycosylase SLT" evidence="4">
    <location>
        <begin position="75"/>
        <end position="173"/>
    </location>
</feature>
<gene>
    <name evidence="5" type="ORF">SIL82_17935</name>
</gene>
<proteinExistence type="inferred from homology"/>
<dbReference type="PANTHER" id="PTHR37423:SF2">
    <property type="entry name" value="MEMBRANE-BOUND LYTIC MUREIN TRANSGLYCOSYLASE C"/>
    <property type="match status" value="1"/>
</dbReference>